<sequence>MQSPTVTSTEMPSTTPAPAGTKPGQTKKPTRRRDPLACVSCRRRKIRCDTIEGFPCWSCRRNNIECIRHPSRNKAKPQSGKPNANGGAKSPHSVTRCQALWPRPPARPLPGRPCPQTTDILFDTSHANALPYNFAQPLLQLGHPSPLSPQPTPAPVIPAFLKPIPPKVDATDTQYLLSKGAFTLPGVEFQNALLKAFIEYVHPFIPVLDLVEFLSIIHNRDGSRGQTSLVLYQAVMFSGSAFVSMEILHDQKDAWHWLGIAISLARCLGMHRDPGTKICPRTRKLWKRIWWSALMRDRLLTLGMRRPTRISEADFDLPMLEETDFEIGAFQSMCESSVLPDCTLLRDAGIQRELAQLCIAKVKLCVYTGHILEAQYALRVRDTVESKGTAESTMMIFPSQTLRTEDIHRGDAELGEWLQSLPVCCQSRPLVAPVLGRGDAKTTVEISTRKTREAARRITQLAAELCRLDLDKLLPASGCRGFIERFRELYVTADFAAMLLDVGLKKFGATSSGSDARGDARTSAAQMPTPEESDAAKEQARTEGQAAGPAPGLRTLSVLDLLPCSPPPVDFASADTTMVEDAGHHGVNSELHIDLENMDLDILGI</sequence>
<dbReference type="Gene3D" id="4.10.240.10">
    <property type="entry name" value="Zn(2)-C6 fungal-type DNA-binding domain"/>
    <property type="match status" value="1"/>
</dbReference>
<dbReference type="EMBL" id="CALLCH030000021">
    <property type="protein sequence ID" value="CAI4220060.1"/>
    <property type="molecule type" value="Genomic_DNA"/>
</dbReference>
<evidence type="ECO:0000313" key="5">
    <source>
        <dbReference type="EMBL" id="CAI4220060.1"/>
    </source>
</evidence>
<feature type="region of interest" description="Disordered" evidence="3">
    <location>
        <begin position="70"/>
        <end position="93"/>
    </location>
</feature>
<dbReference type="InterPro" id="IPR036864">
    <property type="entry name" value="Zn2-C6_fun-type_DNA-bd_sf"/>
</dbReference>
<evidence type="ECO:0000313" key="6">
    <source>
        <dbReference type="Proteomes" id="UP000838763"/>
    </source>
</evidence>
<dbReference type="SMART" id="SM00066">
    <property type="entry name" value="GAL4"/>
    <property type="match status" value="1"/>
</dbReference>
<feature type="compositionally biased region" description="Polar residues" evidence="3">
    <location>
        <begin position="1"/>
        <end position="16"/>
    </location>
</feature>
<dbReference type="OrthoDB" id="4451586at2759"/>
<evidence type="ECO:0000256" key="1">
    <source>
        <dbReference type="ARBA" id="ARBA00022723"/>
    </source>
</evidence>
<dbReference type="Proteomes" id="UP000838763">
    <property type="component" value="Unassembled WGS sequence"/>
</dbReference>
<evidence type="ECO:0000256" key="3">
    <source>
        <dbReference type="SAM" id="MobiDB-lite"/>
    </source>
</evidence>
<dbReference type="InterPro" id="IPR007219">
    <property type="entry name" value="XnlR_reg_dom"/>
</dbReference>
<dbReference type="PANTHER" id="PTHR47425">
    <property type="entry name" value="FARB-RELATED"/>
    <property type="match status" value="1"/>
</dbReference>
<dbReference type="AlphaFoldDB" id="A0A9P1MEL0"/>
<dbReference type="PROSITE" id="PS50048">
    <property type="entry name" value="ZN2_CY6_FUNGAL_2"/>
    <property type="match status" value="1"/>
</dbReference>
<evidence type="ECO:0000256" key="2">
    <source>
        <dbReference type="ARBA" id="ARBA00023242"/>
    </source>
</evidence>
<gene>
    <name evidence="5" type="ORF">PPNO1_LOCUS9601</name>
</gene>
<evidence type="ECO:0000259" key="4">
    <source>
        <dbReference type="PROSITE" id="PS50048"/>
    </source>
</evidence>
<dbReference type="PANTHER" id="PTHR47425:SF2">
    <property type="entry name" value="FARB-RELATED"/>
    <property type="match status" value="1"/>
</dbReference>
<dbReference type="GO" id="GO:0006351">
    <property type="term" value="P:DNA-templated transcription"/>
    <property type="evidence" value="ECO:0007669"/>
    <property type="project" value="InterPro"/>
</dbReference>
<keyword evidence="6" id="KW-1185">Reference proteome</keyword>
<dbReference type="SUPFAM" id="SSF57701">
    <property type="entry name" value="Zn2/Cys6 DNA-binding domain"/>
    <property type="match status" value="1"/>
</dbReference>
<proteinExistence type="predicted"/>
<reference evidence="5" key="1">
    <citation type="submission" date="2022-11" db="EMBL/GenBank/DDBJ databases">
        <authorList>
            <person name="Scott C."/>
            <person name="Bruce N."/>
        </authorList>
    </citation>
    <scope>NUCLEOTIDE SEQUENCE</scope>
</reference>
<dbReference type="InterPro" id="IPR001138">
    <property type="entry name" value="Zn2Cys6_DnaBD"/>
</dbReference>
<dbReference type="PROSITE" id="PS00463">
    <property type="entry name" value="ZN2_CY6_FUNGAL_1"/>
    <property type="match status" value="1"/>
</dbReference>
<dbReference type="GO" id="GO:0008270">
    <property type="term" value="F:zinc ion binding"/>
    <property type="evidence" value="ECO:0007669"/>
    <property type="project" value="InterPro"/>
</dbReference>
<dbReference type="GO" id="GO:0003677">
    <property type="term" value="F:DNA binding"/>
    <property type="evidence" value="ECO:0007669"/>
    <property type="project" value="InterPro"/>
</dbReference>
<protein>
    <recommendedName>
        <fullName evidence="4">Zn(2)-C6 fungal-type domain-containing protein</fullName>
    </recommendedName>
</protein>
<organism evidence="5 6">
    <name type="scientific">Parascedosporium putredinis</name>
    <dbReference type="NCBI Taxonomy" id="1442378"/>
    <lineage>
        <taxon>Eukaryota</taxon>
        <taxon>Fungi</taxon>
        <taxon>Dikarya</taxon>
        <taxon>Ascomycota</taxon>
        <taxon>Pezizomycotina</taxon>
        <taxon>Sordariomycetes</taxon>
        <taxon>Hypocreomycetidae</taxon>
        <taxon>Microascales</taxon>
        <taxon>Microascaceae</taxon>
        <taxon>Parascedosporium</taxon>
    </lineage>
</organism>
<dbReference type="Pfam" id="PF00172">
    <property type="entry name" value="Zn_clus"/>
    <property type="match status" value="1"/>
</dbReference>
<keyword evidence="2" id="KW-0539">Nucleus</keyword>
<dbReference type="SMART" id="SM00906">
    <property type="entry name" value="Fungal_trans"/>
    <property type="match status" value="1"/>
</dbReference>
<keyword evidence="1" id="KW-0479">Metal-binding</keyword>
<feature type="region of interest" description="Disordered" evidence="3">
    <location>
        <begin position="510"/>
        <end position="551"/>
    </location>
</feature>
<accession>A0A9P1MEL0</accession>
<dbReference type="CDD" id="cd12148">
    <property type="entry name" value="fungal_TF_MHR"/>
    <property type="match status" value="1"/>
</dbReference>
<dbReference type="InterPro" id="IPR052761">
    <property type="entry name" value="Fungal_Detox/Toxin_TFs"/>
</dbReference>
<feature type="region of interest" description="Disordered" evidence="3">
    <location>
        <begin position="1"/>
        <end position="35"/>
    </location>
</feature>
<name>A0A9P1MEL0_9PEZI</name>
<dbReference type="GO" id="GO:0000981">
    <property type="term" value="F:DNA-binding transcription factor activity, RNA polymerase II-specific"/>
    <property type="evidence" value="ECO:0007669"/>
    <property type="project" value="InterPro"/>
</dbReference>
<dbReference type="Pfam" id="PF04082">
    <property type="entry name" value="Fungal_trans"/>
    <property type="match status" value="1"/>
</dbReference>
<feature type="domain" description="Zn(2)-C6 fungal-type" evidence="4">
    <location>
        <begin position="37"/>
        <end position="68"/>
    </location>
</feature>
<comment type="caution">
    <text evidence="5">The sequence shown here is derived from an EMBL/GenBank/DDBJ whole genome shotgun (WGS) entry which is preliminary data.</text>
</comment>
<dbReference type="CDD" id="cd00067">
    <property type="entry name" value="GAL4"/>
    <property type="match status" value="1"/>
</dbReference>